<evidence type="ECO:0000313" key="1">
    <source>
        <dbReference type="EMBL" id="EFX76118.1"/>
    </source>
</evidence>
<dbReference type="AlphaFoldDB" id="E9GWK5"/>
<reference evidence="1 2" key="1">
    <citation type="journal article" date="2011" name="Science">
        <title>The ecoresponsive genome of Daphnia pulex.</title>
        <authorList>
            <person name="Colbourne J.K."/>
            <person name="Pfrender M.E."/>
            <person name="Gilbert D."/>
            <person name="Thomas W.K."/>
            <person name="Tucker A."/>
            <person name="Oakley T.H."/>
            <person name="Tokishita S."/>
            <person name="Aerts A."/>
            <person name="Arnold G.J."/>
            <person name="Basu M.K."/>
            <person name="Bauer D.J."/>
            <person name="Caceres C.E."/>
            <person name="Carmel L."/>
            <person name="Casola C."/>
            <person name="Choi J.H."/>
            <person name="Detter J.C."/>
            <person name="Dong Q."/>
            <person name="Dusheyko S."/>
            <person name="Eads B.D."/>
            <person name="Frohlich T."/>
            <person name="Geiler-Samerotte K.A."/>
            <person name="Gerlach D."/>
            <person name="Hatcher P."/>
            <person name="Jogdeo S."/>
            <person name="Krijgsveld J."/>
            <person name="Kriventseva E.V."/>
            <person name="Kultz D."/>
            <person name="Laforsch C."/>
            <person name="Lindquist E."/>
            <person name="Lopez J."/>
            <person name="Manak J.R."/>
            <person name="Muller J."/>
            <person name="Pangilinan J."/>
            <person name="Patwardhan R.P."/>
            <person name="Pitluck S."/>
            <person name="Pritham E.J."/>
            <person name="Rechtsteiner A."/>
            <person name="Rho M."/>
            <person name="Rogozin I.B."/>
            <person name="Sakarya O."/>
            <person name="Salamov A."/>
            <person name="Schaack S."/>
            <person name="Shapiro H."/>
            <person name="Shiga Y."/>
            <person name="Skalitzky C."/>
            <person name="Smith Z."/>
            <person name="Souvorov A."/>
            <person name="Sung W."/>
            <person name="Tang Z."/>
            <person name="Tsuchiya D."/>
            <person name="Tu H."/>
            <person name="Vos H."/>
            <person name="Wang M."/>
            <person name="Wolf Y.I."/>
            <person name="Yamagata H."/>
            <person name="Yamada T."/>
            <person name="Ye Y."/>
            <person name="Shaw J.R."/>
            <person name="Andrews J."/>
            <person name="Crease T.J."/>
            <person name="Tang H."/>
            <person name="Lucas S.M."/>
            <person name="Robertson H.M."/>
            <person name="Bork P."/>
            <person name="Koonin E.V."/>
            <person name="Zdobnov E.M."/>
            <person name="Grigoriev I.V."/>
            <person name="Lynch M."/>
            <person name="Boore J.L."/>
        </authorList>
    </citation>
    <scope>NUCLEOTIDE SEQUENCE [LARGE SCALE GENOMIC DNA]</scope>
</reference>
<protein>
    <submittedName>
        <fullName evidence="1">Uncharacterized protein</fullName>
    </submittedName>
</protein>
<sequence>MPLAQKITEAELDNFARIATMGSKIYFFLAANPASPAILLARFWSQSSTNMSDFSKKSPLHPKGLIKSHLVANWNREWANSKTGLSTPVESVSHYILFCPVHSF</sequence>
<proteinExistence type="predicted"/>
<name>E9GWK5_DAPPU</name>
<dbReference type="KEGG" id="dpx:DAPPUDRAFT_249392"/>
<gene>
    <name evidence="1" type="ORF">DAPPUDRAFT_249392</name>
</gene>
<accession>E9GWK5</accession>
<dbReference type="Proteomes" id="UP000000305">
    <property type="component" value="Unassembled WGS sequence"/>
</dbReference>
<dbReference type="EMBL" id="GL732570">
    <property type="protein sequence ID" value="EFX76118.1"/>
    <property type="molecule type" value="Genomic_DNA"/>
</dbReference>
<organism evidence="1 2">
    <name type="scientific">Daphnia pulex</name>
    <name type="common">Water flea</name>
    <dbReference type="NCBI Taxonomy" id="6669"/>
    <lineage>
        <taxon>Eukaryota</taxon>
        <taxon>Metazoa</taxon>
        <taxon>Ecdysozoa</taxon>
        <taxon>Arthropoda</taxon>
        <taxon>Crustacea</taxon>
        <taxon>Branchiopoda</taxon>
        <taxon>Diplostraca</taxon>
        <taxon>Cladocera</taxon>
        <taxon>Anomopoda</taxon>
        <taxon>Daphniidae</taxon>
        <taxon>Daphnia</taxon>
    </lineage>
</organism>
<evidence type="ECO:0000313" key="2">
    <source>
        <dbReference type="Proteomes" id="UP000000305"/>
    </source>
</evidence>
<dbReference type="InParanoid" id="E9GWK5"/>
<keyword evidence="2" id="KW-1185">Reference proteome</keyword>
<dbReference type="HOGENOM" id="CLU_2252736_0_0_1"/>